<comment type="catalytic activity">
    <reaction evidence="1">
        <text>a 1,2-diacyl-sn-glycero-3-phosphocholine + H2O = a 1,2-diacyl-sn-glycero-3-phosphate + choline + H(+)</text>
        <dbReference type="Rhea" id="RHEA:14445"/>
        <dbReference type="ChEBI" id="CHEBI:15354"/>
        <dbReference type="ChEBI" id="CHEBI:15377"/>
        <dbReference type="ChEBI" id="CHEBI:15378"/>
        <dbReference type="ChEBI" id="CHEBI:57643"/>
        <dbReference type="ChEBI" id="CHEBI:58608"/>
        <dbReference type="EC" id="3.1.4.4"/>
    </reaction>
</comment>
<dbReference type="InterPro" id="IPR001736">
    <property type="entry name" value="PLipase_D/transphosphatidylase"/>
</dbReference>
<dbReference type="GO" id="GO:0004630">
    <property type="term" value="F:phospholipase D activity"/>
    <property type="evidence" value="ECO:0007669"/>
    <property type="project" value="UniProtKB-EC"/>
</dbReference>
<keyword evidence="2" id="KW-0677">Repeat</keyword>
<keyword evidence="7" id="KW-1185">Reference proteome</keyword>
<keyword evidence="3" id="KW-0378">Hydrolase</keyword>
<evidence type="ECO:0000313" key="7">
    <source>
        <dbReference type="Proteomes" id="UP000054740"/>
    </source>
</evidence>
<feature type="domain" description="PLD phosphodiesterase" evidence="5">
    <location>
        <begin position="210"/>
        <end position="237"/>
    </location>
</feature>
<name>A0A158IWJ9_CABCO</name>
<dbReference type="InterPro" id="IPR015679">
    <property type="entry name" value="PLipase_D_fam"/>
</dbReference>
<evidence type="ECO:0000256" key="2">
    <source>
        <dbReference type="ARBA" id="ARBA00022737"/>
    </source>
</evidence>
<dbReference type="PANTHER" id="PTHR18896">
    <property type="entry name" value="PHOSPHOLIPASE D"/>
    <property type="match status" value="1"/>
</dbReference>
<dbReference type="InterPro" id="IPR025202">
    <property type="entry name" value="PLD-like_dom"/>
</dbReference>
<dbReference type="AlphaFoldDB" id="A0A158IWJ9"/>
<dbReference type="Proteomes" id="UP000054740">
    <property type="component" value="Unassembled WGS sequence"/>
</dbReference>
<evidence type="ECO:0000256" key="4">
    <source>
        <dbReference type="ARBA" id="ARBA00023098"/>
    </source>
</evidence>
<evidence type="ECO:0000256" key="3">
    <source>
        <dbReference type="ARBA" id="ARBA00022801"/>
    </source>
</evidence>
<dbReference type="PANTHER" id="PTHR18896:SF76">
    <property type="entry name" value="PHOSPHOLIPASE"/>
    <property type="match status" value="1"/>
</dbReference>
<reference evidence="7" key="1">
    <citation type="submission" date="2016-01" db="EMBL/GenBank/DDBJ databases">
        <authorList>
            <person name="Peeters C."/>
        </authorList>
    </citation>
    <scope>NUCLEOTIDE SEQUENCE [LARGE SCALE GENOMIC DNA]</scope>
</reference>
<protein>
    <submittedName>
        <fullName evidence="6">Phospholipase D/transphosphatidylase</fullName>
    </submittedName>
</protein>
<dbReference type="PROSITE" id="PS50035">
    <property type="entry name" value="PLD"/>
    <property type="match status" value="1"/>
</dbReference>
<evidence type="ECO:0000313" key="6">
    <source>
        <dbReference type="EMBL" id="SAL61052.1"/>
    </source>
</evidence>
<dbReference type="SUPFAM" id="SSF56024">
    <property type="entry name" value="Phospholipase D/nuclease"/>
    <property type="match status" value="1"/>
</dbReference>
<sequence>MARSEDAIDRAVRAQILRTQSQKGKRDIEKVYLQAANNVSNYIYVENQYFRFVPIAEKIKSAVAAQIKQGRSPDNPIYLFVITNSNDEGIGPGTVNTYRTLEALGCADQIPGVATLEREDARQADLKKRASQADFEASQLEWAVQQAGGRFPESVVNPTRERAKAARAQAAELKQQMKQKPGPIIPTPIPGLKMHICTLVAPDSPPRAWDYVYIHAKLMLVDDVFTTQGSANLNTRSMEGDSELNICHENADVTKPLRKRLWRMHTKARQLGSAVKPELNGWQDDAGQAFLAWGRILDINRKIESVGQDSPFASVVKFMRMSEDRQDSD</sequence>
<evidence type="ECO:0000256" key="1">
    <source>
        <dbReference type="ARBA" id="ARBA00000798"/>
    </source>
</evidence>
<organism evidence="6 7">
    <name type="scientific">Caballeronia cordobensis</name>
    <name type="common">Burkholderia cordobensis</name>
    <dbReference type="NCBI Taxonomy" id="1353886"/>
    <lineage>
        <taxon>Bacteria</taxon>
        <taxon>Pseudomonadati</taxon>
        <taxon>Pseudomonadota</taxon>
        <taxon>Betaproteobacteria</taxon>
        <taxon>Burkholderiales</taxon>
        <taxon>Burkholderiaceae</taxon>
        <taxon>Caballeronia</taxon>
    </lineage>
</organism>
<accession>A0A158IWJ9</accession>
<keyword evidence="4" id="KW-0443">Lipid metabolism</keyword>
<dbReference type="GO" id="GO:0009395">
    <property type="term" value="P:phospholipid catabolic process"/>
    <property type="evidence" value="ECO:0007669"/>
    <property type="project" value="TreeGrafter"/>
</dbReference>
<gene>
    <name evidence="6" type="ORF">AWB70_05516</name>
</gene>
<proteinExistence type="predicted"/>
<evidence type="ECO:0000259" key="5">
    <source>
        <dbReference type="PROSITE" id="PS50035"/>
    </source>
</evidence>
<dbReference type="EMBL" id="FCNY02000017">
    <property type="protein sequence ID" value="SAL61052.1"/>
    <property type="molecule type" value="Genomic_DNA"/>
</dbReference>
<dbReference type="Pfam" id="PF13091">
    <property type="entry name" value="PLDc_2"/>
    <property type="match status" value="1"/>
</dbReference>
<dbReference type="Gene3D" id="3.30.870.10">
    <property type="entry name" value="Endonuclease Chain A"/>
    <property type="match status" value="1"/>
</dbReference>